<dbReference type="Proteomes" id="UP000314294">
    <property type="component" value="Unassembled WGS sequence"/>
</dbReference>
<dbReference type="InterPro" id="IPR001190">
    <property type="entry name" value="SRCR"/>
</dbReference>
<sequence length="67" mass="7598">MDNVRCSGNEFSLWHCRAKRDHTPFPCAESLGAYVVCAVLISFIQHEELTTSSASYVLRTSHKRLNI</sequence>
<dbReference type="OrthoDB" id="8934573at2759"/>
<feature type="disulfide bond" evidence="2">
    <location>
        <begin position="6"/>
        <end position="16"/>
    </location>
</feature>
<proteinExistence type="predicted"/>
<feature type="domain" description="SRCR" evidence="3">
    <location>
        <begin position="1"/>
        <end position="38"/>
    </location>
</feature>
<accession>A0A4Z2EXQ8</accession>
<gene>
    <name evidence="4" type="ORF">EYF80_056809</name>
</gene>
<evidence type="ECO:0000313" key="5">
    <source>
        <dbReference type="Proteomes" id="UP000314294"/>
    </source>
</evidence>
<comment type="caution">
    <text evidence="4">The sequence shown here is derived from an EMBL/GenBank/DDBJ whole genome shotgun (WGS) entry which is preliminary data.</text>
</comment>
<comment type="caution">
    <text evidence="2">Lacks conserved residue(s) required for the propagation of feature annotation.</text>
</comment>
<dbReference type="AlphaFoldDB" id="A0A4Z2EXQ8"/>
<dbReference type="SUPFAM" id="SSF56487">
    <property type="entry name" value="SRCR-like"/>
    <property type="match status" value="1"/>
</dbReference>
<organism evidence="4 5">
    <name type="scientific">Liparis tanakae</name>
    <name type="common">Tanaka's snailfish</name>
    <dbReference type="NCBI Taxonomy" id="230148"/>
    <lineage>
        <taxon>Eukaryota</taxon>
        <taxon>Metazoa</taxon>
        <taxon>Chordata</taxon>
        <taxon>Craniata</taxon>
        <taxon>Vertebrata</taxon>
        <taxon>Euteleostomi</taxon>
        <taxon>Actinopterygii</taxon>
        <taxon>Neopterygii</taxon>
        <taxon>Teleostei</taxon>
        <taxon>Neoteleostei</taxon>
        <taxon>Acanthomorphata</taxon>
        <taxon>Eupercaria</taxon>
        <taxon>Perciformes</taxon>
        <taxon>Cottioidei</taxon>
        <taxon>Cottales</taxon>
        <taxon>Liparidae</taxon>
        <taxon>Liparis</taxon>
    </lineage>
</organism>
<keyword evidence="5" id="KW-1185">Reference proteome</keyword>
<evidence type="ECO:0000256" key="2">
    <source>
        <dbReference type="PROSITE-ProRule" id="PRU00196"/>
    </source>
</evidence>
<name>A0A4Z2EXQ8_9TELE</name>
<dbReference type="PROSITE" id="PS50287">
    <property type="entry name" value="SRCR_2"/>
    <property type="match status" value="1"/>
</dbReference>
<dbReference type="InterPro" id="IPR036772">
    <property type="entry name" value="SRCR-like_dom_sf"/>
</dbReference>
<reference evidence="4 5" key="1">
    <citation type="submission" date="2019-03" db="EMBL/GenBank/DDBJ databases">
        <title>First draft genome of Liparis tanakae, snailfish: a comprehensive survey of snailfish specific genes.</title>
        <authorList>
            <person name="Kim W."/>
            <person name="Song I."/>
            <person name="Jeong J.-H."/>
            <person name="Kim D."/>
            <person name="Kim S."/>
            <person name="Ryu S."/>
            <person name="Song J.Y."/>
            <person name="Lee S.K."/>
        </authorList>
    </citation>
    <scope>NUCLEOTIDE SEQUENCE [LARGE SCALE GENOMIC DNA]</scope>
    <source>
        <tissue evidence="4">Muscle</tissue>
    </source>
</reference>
<dbReference type="GO" id="GO:0016020">
    <property type="term" value="C:membrane"/>
    <property type="evidence" value="ECO:0007669"/>
    <property type="project" value="InterPro"/>
</dbReference>
<evidence type="ECO:0000256" key="1">
    <source>
        <dbReference type="ARBA" id="ARBA00023157"/>
    </source>
</evidence>
<dbReference type="EMBL" id="SRLO01002384">
    <property type="protein sequence ID" value="TNN33032.1"/>
    <property type="molecule type" value="Genomic_DNA"/>
</dbReference>
<protein>
    <recommendedName>
        <fullName evidence="3">SRCR domain-containing protein</fullName>
    </recommendedName>
</protein>
<keyword evidence="1 2" id="KW-1015">Disulfide bond</keyword>
<evidence type="ECO:0000313" key="4">
    <source>
        <dbReference type="EMBL" id="TNN33032.1"/>
    </source>
</evidence>
<evidence type="ECO:0000259" key="3">
    <source>
        <dbReference type="PROSITE" id="PS50287"/>
    </source>
</evidence>